<feature type="transmembrane region" description="Helical" evidence="1">
    <location>
        <begin position="72"/>
        <end position="92"/>
    </location>
</feature>
<comment type="caution">
    <text evidence="2">The sequence shown here is derived from an EMBL/GenBank/DDBJ whole genome shotgun (WGS) entry which is preliminary data.</text>
</comment>
<sequence length="274" mass="31443">MDTQTRILEQIAPYQPWLTLGGVLVLFMLLRVTRKALRYRVDEIGYWLLGARGRLIWFWINAPGVMLHELSHAAVVLLFTPFGFRVTSITLFRVRPTVVRDNIGRVMRNGGRQSLQLGEVQYVRPQGRFMSYVGDGLSGIAPLFGGIIMFAFLYWIATGYNLWDIPLDPHTGLRLLRPDWPWWTLIFAPYLILTVTSELWPSRQDWTGARWFMIGLSVLVLLILGLLWYTQHLGQVIALSAFIAARVDFALIVLIAFDIVFLLIAELTVRGLRR</sequence>
<feature type="transmembrane region" description="Helical" evidence="1">
    <location>
        <begin position="14"/>
        <end position="32"/>
    </location>
</feature>
<feature type="transmembrane region" description="Helical" evidence="1">
    <location>
        <begin position="249"/>
        <end position="269"/>
    </location>
</feature>
<protein>
    <submittedName>
        <fullName evidence="2">Uncharacterized protein</fullName>
    </submittedName>
</protein>
<gene>
    <name evidence="2" type="ORF">KSX_34340</name>
</gene>
<proteinExistence type="predicted"/>
<reference evidence="2" key="1">
    <citation type="submission" date="2020-10" db="EMBL/GenBank/DDBJ databases">
        <title>Taxonomic study of unclassified bacteria belonging to the class Ktedonobacteria.</title>
        <authorList>
            <person name="Yabe S."/>
            <person name="Wang C.M."/>
            <person name="Zheng Y."/>
            <person name="Sakai Y."/>
            <person name="Cavaletti L."/>
            <person name="Monciardini P."/>
            <person name="Donadio S."/>
        </authorList>
    </citation>
    <scope>NUCLEOTIDE SEQUENCE</scope>
    <source>
        <strain evidence="2">SOSP1-1</strain>
    </source>
</reference>
<evidence type="ECO:0000313" key="2">
    <source>
        <dbReference type="EMBL" id="GHO45271.1"/>
    </source>
</evidence>
<dbReference type="EMBL" id="BNJF01000001">
    <property type="protein sequence ID" value="GHO45271.1"/>
    <property type="molecule type" value="Genomic_DNA"/>
</dbReference>
<keyword evidence="1" id="KW-0812">Transmembrane</keyword>
<keyword evidence="3" id="KW-1185">Reference proteome</keyword>
<dbReference type="Proteomes" id="UP000612362">
    <property type="component" value="Unassembled WGS sequence"/>
</dbReference>
<evidence type="ECO:0000313" key="3">
    <source>
        <dbReference type="Proteomes" id="UP000612362"/>
    </source>
</evidence>
<evidence type="ECO:0000256" key="1">
    <source>
        <dbReference type="SAM" id="Phobius"/>
    </source>
</evidence>
<accession>A0A8J3I0B7</accession>
<feature type="transmembrane region" description="Helical" evidence="1">
    <location>
        <begin position="211"/>
        <end position="229"/>
    </location>
</feature>
<organism evidence="2 3">
    <name type="scientific">Ktedonospora formicarum</name>
    <dbReference type="NCBI Taxonomy" id="2778364"/>
    <lineage>
        <taxon>Bacteria</taxon>
        <taxon>Bacillati</taxon>
        <taxon>Chloroflexota</taxon>
        <taxon>Ktedonobacteria</taxon>
        <taxon>Ktedonobacterales</taxon>
        <taxon>Ktedonobacteraceae</taxon>
        <taxon>Ktedonospora</taxon>
    </lineage>
</organism>
<feature type="transmembrane region" description="Helical" evidence="1">
    <location>
        <begin position="137"/>
        <end position="160"/>
    </location>
</feature>
<feature type="transmembrane region" description="Helical" evidence="1">
    <location>
        <begin position="180"/>
        <end position="199"/>
    </location>
</feature>
<dbReference type="AlphaFoldDB" id="A0A8J3I0B7"/>
<feature type="transmembrane region" description="Helical" evidence="1">
    <location>
        <begin position="44"/>
        <end position="60"/>
    </location>
</feature>
<keyword evidence="1" id="KW-1133">Transmembrane helix</keyword>
<keyword evidence="1" id="KW-0472">Membrane</keyword>
<dbReference type="RefSeq" id="WP_220194618.1">
    <property type="nucleotide sequence ID" value="NZ_BNJF01000001.1"/>
</dbReference>
<name>A0A8J3I0B7_9CHLR</name>